<dbReference type="EMBL" id="DVML01000033">
    <property type="protein sequence ID" value="HIU23054.1"/>
    <property type="molecule type" value="Genomic_DNA"/>
</dbReference>
<dbReference type="GO" id="GO:0032259">
    <property type="term" value="P:methylation"/>
    <property type="evidence" value="ECO:0007669"/>
    <property type="project" value="UniProtKB-KW"/>
</dbReference>
<comment type="similarity">
    <text evidence="1">Belongs to the class IV-like SAM-binding methyltransferase superfamily. RNA methyltransferase TrmH family.</text>
</comment>
<dbReference type="Gene3D" id="3.40.1280.10">
    <property type="match status" value="1"/>
</dbReference>
<dbReference type="InterPro" id="IPR029028">
    <property type="entry name" value="Alpha/beta_knot_MTases"/>
</dbReference>
<organism evidence="6 7">
    <name type="scientific">Candidatus Fimihabitans intestinipullorum</name>
    <dbReference type="NCBI Taxonomy" id="2840820"/>
    <lineage>
        <taxon>Bacteria</taxon>
        <taxon>Bacillati</taxon>
        <taxon>Mycoplasmatota</taxon>
        <taxon>Mycoplasmatota incertae sedis</taxon>
        <taxon>Candidatus Fimihabitans</taxon>
    </lineage>
</organism>
<reference evidence="6" key="2">
    <citation type="journal article" date="2021" name="PeerJ">
        <title>Extensive microbial diversity within the chicken gut microbiome revealed by metagenomics and culture.</title>
        <authorList>
            <person name="Gilroy R."/>
            <person name="Ravi A."/>
            <person name="Getino M."/>
            <person name="Pursley I."/>
            <person name="Horton D.L."/>
            <person name="Alikhan N.F."/>
            <person name="Baker D."/>
            <person name="Gharbi K."/>
            <person name="Hall N."/>
            <person name="Watson M."/>
            <person name="Adriaenssens E.M."/>
            <person name="Foster-Nyarko E."/>
            <person name="Jarju S."/>
            <person name="Secka A."/>
            <person name="Antonio M."/>
            <person name="Oren A."/>
            <person name="Chaudhuri R.R."/>
            <person name="La Ragione R."/>
            <person name="Hildebrand F."/>
            <person name="Pallen M.J."/>
        </authorList>
    </citation>
    <scope>NUCLEOTIDE SEQUENCE</scope>
    <source>
        <strain evidence="6">CHK197-8231</strain>
    </source>
</reference>
<dbReference type="InterPro" id="IPR051259">
    <property type="entry name" value="rRNA_Methyltransferase"/>
</dbReference>
<dbReference type="SUPFAM" id="SSF75217">
    <property type="entry name" value="alpha/beta knot"/>
    <property type="match status" value="1"/>
</dbReference>
<dbReference type="GO" id="GO:0006396">
    <property type="term" value="P:RNA processing"/>
    <property type="evidence" value="ECO:0007669"/>
    <property type="project" value="InterPro"/>
</dbReference>
<evidence type="ECO:0000259" key="5">
    <source>
        <dbReference type="Pfam" id="PF22435"/>
    </source>
</evidence>
<keyword evidence="3" id="KW-0808">Transferase</keyword>
<proteinExistence type="inferred from homology"/>
<dbReference type="InterPro" id="IPR029064">
    <property type="entry name" value="Ribosomal_eL30-like_sf"/>
</dbReference>
<evidence type="ECO:0000256" key="3">
    <source>
        <dbReference type="ARBA" id="ARBA00022679"/>
    </source>
</evidence>
<dbReference type="InterPro" id="IPR001537">
    <property type="entry name" value="SpoU_MeTrfase"/>
</dbReference>
<dbReference type="Gene3D" id="3.30.1330.30">
    <property type="match status" value="1"/>
</dbReference>
<gene>
    <name evidence="6" type="ORF">IAD49_05675</name>
</gene>
<name>A0A9D1HVB5_9BACT</name>
<comment type="caution">
    <text evidence="6">The sequence shown here is derived from an EMBL/GenBank/DDBJ whole genome shotgun (WGS) entry which is preliminary data.</text>
</comment>
<accession>A0A9D1HVB5</accession>
<evidence type="ECO:0000259" key="4">
    <source>
        <dbReference type="Pfam" id="PF00588"/>
    </source>
</evidence>
<evidence type="ECO:0000313" key="7">
    <source>
        <dbReference type="Proteomes" id="UP000824087"/>
    </source>
</evidence>
<dbReference type="PANTHER" id="PTHR43191:SF2">
    <property type="entry name" value="RRNA METHYLTRANSFERASE 3, MITOCHONDRIAL"/>
    <property type="match status" value="1"/>
</dbReference>
<dbReference type="InterPro" id="IPR053888">
    <property type="entry name" value="MRM3-like_sub_bind"/>
</dbReference>
<dbReference type="Pfam" id="PF00588">
    <property type="entry name" value="SpoU_methylase"/>
    <property type="match status" value="1"/>
</dbReference>
<evidence type="ECO:0000256" key="2">
    <source>
        <dbReference type="ARBA" id="ARBA00022603"/>
    </source>
</evidence>
<dbReference type="Pfam" id="PF22435">
    <property type="entry name" value="MRM3-like_sub_bind"/>
    <property type="match status" value="1"/>
</dbReference>
<dbReference type="InterPro" id="IPR029026">
    <property type="entry name" value="tRNA_m1G_MTases_N"/>
</dbReference>
<protein>
    <submittedName>
        <fullName evidence="6">RNA methyltransferase</fullName>
    </submittedName>
</protein>
<dbReference type="GO" id="GO:0008173">
    <property type="term" value="F:RNA methyltransferase activity"/>
    <property type="evidence" value="ECO:0007669"/>
    <property type="project" value="InterPro"/>
</dbReference>
<feature type="domain" description="MRM3-like substrate binding" evidence="5">
    <location>
        <begin position="8"/>
        <end position="85"/>
    </location>
</feature>
<evidence type="ECO:0000313" key="6">
    <source>
        <dbReference type="EMBL" id="HIU23054.1"/>
    </source>
</evidence>
<evidence type="ECO:0000256" key="1">
    <source>
        <dbReference type="ARBA" id="ARBA00007228"/>
    </source>
</evidence>
<dbReference type="PANTHER" id="PTHR43191">
    <property type="entry name" value="RRNA METHYLTRANSFERASE 3"/>
    <property type="match status" value="1"/>
</dbReference>
<dbReference type="GO" id="GO:0003723">
    <property type="term" value="F:RNA binding"/>
    <property type="evidence" value="ECO:0007669"/>
    <property type="project" value="InterPro"/>
</dbReference>
<dbReference type="AlphaFoldDB" id="A0A9D1HVB5"/>
<dbReference type="CDD" id="cd18095">
    <property type="entry name" value="SpoU-like_rRNA-MTase"/>
    <property type="match status" value="1"/>
</dbReference>
<reference evidence="6" key="1">
    <citation type="submission" date="2020-10" db="EMBL/GenBank/DDBJ databases">
        <authorList>
            <person name="Gilroy R."/>
        </authorList>
    </citation>
    <scope>NUCLEOTIDE SEQUENCE</scope>
    <source>
        <strain evidence="6">CHK197-8231</strain>
    </source>
</reference>
<dbReference type="Proteomes" id="UP000824087">
    <property type="component" value="Unassembled WGS sequence"/>
</dbReference>
<sequence>MLYTSLENKKIKELKKLQKKKYRDQTGLFLVEGEHLLEEAMKENLVCEIFYLDGFQKEQLAPVHIVTSAIMKELSELETIPNVIALCKKKAETLSGNRILAIDGVQDPGNLGTMIRSAVAFHVDGILLGEDCVDLYNSKTIRATQGMLFHIPIEKGNLQTKMKEYHLNGYHLYATNVEHGKSLKCIEKCEKVCIIMGNEGNGVKQELQALCDELLYIDMNPVCESLNVAIATSIILYELDK</sequence>
<feature type="domain" description="tRNA/rRNA methyltransferase SpoU type" evidence="4">
    <location>
        <begin position="99"/>
        <end position="237"/>
    </location>
</feature>
<dbReference type="SUPFAM" id="SSF55315">
    <property type="entry name" value="L30e-like"/>
    <property type="match status" value="1"/>
</dbReference>
<keyword evidence="2 6" id="KW-0489">Methyltransferase</keyword>